<accession>A0A3D8IYV8</accession>
<proteinExistence type="inferred from homology"/>
<evidence type="ECO:0000256" key="2">
    <source>
        <dbReference type="ARBA" id="ARBA00009959"/>
    </source>
</evidence>
<evidence type="ECO:0000313" key="10">
    <source>
        <dbReference type="EMBL" id="RDU70457.1"/>
    </source>
</evidence>
<keyword evidence="6 9" id="KW-0378">Hydrolase</keyword>
<comment type="caution">
    <text evidence="10">The sequence shown here is derived from an EMBL/GenBank/DDBJ whole genome shotgun (WGS) entry which is preliminary data.</text>
</comment>
<protein>
    <recommendedName>
        <fullName evidence="9">CRISPR-associated endoribonuclease Cas2</fullName>
        <ecNumber evidence="9">3.1.-.-</ecNumber>
    </recommendedName>
</protein>
<gene>
    <name evidence="9 10" type="primary">cas2</name>
    <name evidence="10" type="ORF">CQA58_05510</name>
</gene>
<dbReference type="InterPro" id="IPR021127">
    <property type="entry name" value="CRISPR_associated_Cas2"/>
</dbReference>
<dbReference type="EC" id="3.1.-.-" evidence="9"/>
<keyword evidence="11" id="KW-1185">Reference proteome</keyword>
<comment type="subunit">
    <text evidence="9">Homodimer, forms a heterotetramer with a Cas1 homodimer.</text>
</comment>
<sequence length="97" mass="11547">MFDMPTKTKEDRKANTKFRQNLIKEGYFMLQFSVYVRVCKGLKSANNYLERLELILPKKGHIRAMMITERQFDNMKLLLGKESETEKARKPQQLTLF</sequence>
<dbReference type="GO" id="GO:0004521">
    <property type="term" value="F:RNA endonuclease activity"/>
    <property type="evidence" value="ECO:0007669"/>
    <property type="project" value="InterPro"/>
</dbReference>
<evidence type="ECO:0000256" key="1">
    <source>
        <dbReference type="ARBA" id="ARBA00001946"/>
    </source>
</evidence>
<dbReference type="InterPro" id="IPR019199">
    <property type="entry name" value="Virulence_VapD/CRISPR_Cas2"/>
</dbReference>
<dbReference type="Proteomes" id="UP000257045">
    <property type="component" value="Unassembled WGS sequence"/>
</dbReference>
<comment type="caution">
    <text evidence="9">Lacks conserved residue(s) required for the propagation of feature annotation.</text>
</comment>
<dbReference type="HAMAP" id="MF_01471">
    <property type="entry name" value="Cas2"/>
    <property type="match status" value="1"/>
</dbReference>
<evidence type="ECO:0000256" key="7">
    <source>
        <dbReference type="ARBA" id="ARBA00022842"/>
    </source>
</evidence>
<dbReference type="Pfam" id="PF09827">
    <property type="entry name" value="CRISPR_Cas2"/>
    <property type="match status" value="1"/>
</dbReference>
<dbReference type="AlphaFoldDB" id="A0A3D8IYV8"/>
<name>A0A3D8IYV8_9HELI</name>
<dbReference type="OrthoDB" id="9791737at2"/>
<evidence type="ECO:0000256" key="8">
    <source>
        <dbReference type="ARBA" id="ARBA00023118"/>
    </source>
</evidence>
<comment type="similarity">
    <text evidence="2 9">Belongs to the CRISPR-associated endoribonuclease Cas2 protein family.</text>
</comment>
<comment type="function">
    <text evidence="9">CRISPR (clustered regularly interspaced short palindromic repeat), is an adaptive immune system that provides protection against mobile genetic elements (viruses, transposable elements and conjugative plasmids). CRISPR clusters contain sequences complementary to antecedent mobile elements and target invading nucleic acids. CRISPR clusters are transcribed and processed into CRISPR RNA (crRNA). Functions as a ssRNA-specific endoribonuclease. Involved in the integration of spacer DNA into the CRISPR cassette.</text>
</comment>
<evidence type="ECO:0000313" key="11">
    <source>
        <dbReference type="Proteomes" id="UP000257045"/>
    </source>
</evidence>
<comment type="cofactor">
    <cofactor evidence="1">
        <name>Mg(2+)</name>
        <dbReference type="ChEBI" id="CHEBI:18420"/>
    </cofactor>
</comment>
<keyword evidence="3 9" id="KW-0540">Nuclease</keyword>
<keyword evidence="8 9" id="KW-0051">Antiviral defense</keyword>
<evidence type="ECO:0000256" key="4">
    <source>
        <dbReference type="ARBA" id="ARBA00022723"/>
    </source>
</evidence>
<keyword evidence="5 9" id="KW-0255">Endonuclease</keyword>
<reference evidence="10 11" key="1">
    <citation type="submission" date="2018-04" db="EMBL/GenBank/DDBJ databases">
        <title>Novel Campyloabacter and Helicobacter Species and Strains.</title>
        <authorList>
            <person name="Mannion A.J."/>
            <person name="Shen Z."/>
            <person name="Fox J.G."/>
        </authorList>
    </citation>
    <scope>NUCLEOTIDE SEQUENCE [LARGE SCALE GENOMIC DNA]</scope>
    <source>
        <strain evidence="10 11">MIT 04-9366</strain>
    </source>
</reference>
<dbReference type="SUPFAM" id="SSF143430">
    <property type="entry name" value="TTP0101/SSO1404-like"/>
    <property type="match status" value="1"/>
</dbReference>
<evidence type="ECO:0000256" key="5">
    <source>
        <dbReference type="ARBA" id="ARBA00022759"/>
    </source>
</evidence>
<evidence type="ECO:0000256" key="3">
    <source>
        <dbReference type="ARBA" id="ARBA00022722"/>
    </source>
</evidence>
<dbReference type="EMBL" id="NXLV01000009">
    <property type="protein sequence ID" value="RDU70457.1"/>
    <property type="molecule type" value="Genomic_DNA"/>
</dbReference>
<organism evidence="10 11">
    <name type="scientific">Helicobacter brantae</name>
    <dbReference type="NCBI Taxonomy" id="375927"/>
    <lineage>
        <taxon>Bacteria</taxon>
        <taxon>Pseudomonadati</taxon>
        <taxon>Campylobacterota</taxon>
        <taxon>Epsilonproteobacteria</taxon>
        <taxon>Campylobacterales</taxon>
        <taxon>Helicobacteraceae</taxon>
        <taxon>Helicobacter</taxon>
    </lineage>
</organism>
<keyword evidence="4" id="KW-0479">Metal-binding</keyword>
<dbReference type="GO" id="GO:0016787">
    <property type="term" value="F:hydrolase activity"/>
    <property type="evidence" value="ECO:0007669"/>
    <property type="project" value="UniProtKB-KW"/>
</dbReference>
<evidence type="ECO:0000256" key="6">
    <source>
        <dbReference type="ARBA" id="ARBA00022801"/>
    </source>
</evidence>
<dbReference type="GO" id="GO:0046872">
    <property type="term" value="F:metal ion binding"/>
    <property type="evidence" value="ECO:0007669"/>
    <property type="project" value="UniProtKB-KW"/>
</dbReference>
<dbReference type="NCBIfam" id="TIGR01573">
    <property type="entry name" value="cas2"/>
    <property type="match status" value="1"/>
</dbReference>
<evidence type="ECO:0000256" key="9">
    <source>
        <dbReference type="HAMAP-Rule" id="MF_01471"/>
    </source>
</evidence>
<dbReference type="GO" id="GO:0043571">
    <property type="term" value="P:maintenance of CRISPR repeat elements"/>
    <property type="evidence" value="ECO:0007669"/>
    <property type="project" value="UniProtKB-UniRule"/>
</dbReference>
<dbReference type="GO" id="GO:0051607">
    <property type="term" value="P:defense response to virus"/>
    <property type="evidence" value="ECO:0007669"/>
    <property type="project" value="UniProtKB-UniRule"/>
</dbReference>
<keyword evidence="7" id="KW-0460">Magnesium</keyword>